<proteinExistence type="inferred from homology"/>
<evidence type="ECO:0000313" key="3">
    <source>
        <dbReference type="Proteomes" id="UP000094043"/>
    </source>
</evidence>
<dbReference type="InterPro" id="IPR030379">
    <property type="entry name" value="G_SEPTIN_dom"/>
</dbReference>
<dbReference type="PROSITE" id="PS51719">
    <property type="entry name" value="G_SEPTIN"/>
    <property type="match status" value="1"/>
</dbReference>
<dbReference type="RefSeq" id="XP_066066612.1">
    <property type="nucleotide sequence ID" value="XM_066210515.1"/>
</dbReference>
<sequence length="387" mass="43944">MATRPARGRKQAKKGVQLTLMVVGASGTGRTTFVNTLVESVLLEHSTATLLSNPEDPHSAFEPALVKQVAAEANIEQPIRIKPVNVELDEDGVRIALTVVDTPGFGDGVDNEYCFQEISNYLERQYDDILAEESRIKRNPRFRDNRVHALLYFIPPTGHALREIDIELMRRLSPRVNVIPVVGKADSLTPSELRAFKKRIMEDIEYYGIPVYNFPYDAEEDDEETIADNSALRALLPFAIVGSEEEIMIDGEPVRGRRYPWGVVEVDNPDHSDFIRLRNALLVSHLTDLKEITHDFLYENYRTEKLSRSVGGGDPDSSIHPEDMANQSVRLKEEQLRREEEKLREIELKVQREIQIKRQELLAKEDSLKVLEARLAAQSGREGTPTY</sequence>
<protein>
    <submittedName>
        <fullName evidence="2">Uncharacterized protein</fullName>
    </submittedName>
</protein>
<keyword evidence="1" id="KW-0547">Nucleotide-binding</keyword>
<gene>
    <name evidence="2" type="ORF">L203_101065</name>
</gene>
<dbReference type="Gene3D" id="3.40.50.300">
    <property type="entry name" value="P-loop containing nucleotide triphosphate hydrolases"/>
    <property type="match status" value="1"/>
</dbReference>
<dbReference type="CDD" id="cd01850">
    <property type="entry name" value="CDC_Septin"/>
    <property type="match status" value="1"/>
</dbReference>
<dbReference type="InterPro" id="IPR016491">
    <property type="entry name" value="Septin"/>
</dbReference>
<keyword evidence="3" id="KW-1185">Reference proteome</keyword>
<dbReference type="GeneID" id="91085279"/>
<dbReference type="Pfam" id="PF00735">
    <property type="entry name" value="Septin"/>
    <property type="match status" value="1"/>
</dbReference>
<dbReference type="InterPro" id="IPR027417">
    <property type="entry name" value="P-loop_NTPase"/>
</dbReference>
<keyword evidence="1" id="KW-0342">GTP-binding</keyword>
<reference evidence="2" key="3">
    <citation type="submission" date="2024-01" db="EMBL/GenBank/DDBJ databases">
        <authorList>
            <person name="Coelho M.A."/>
            <person name="David-Palma M."/>
            <person name="Shea T."/>
            <person name="Sun S."/>
            <person name="Cuomo C.A."/>
            <person name="Heitman J."/>
        </authorList>
    </citation>
    <scope>NUCLEOTIDE SEQUENCE</scope>
    <source>
        <strain evidence="2">CBS 7841</strain>
    </source>
</reference>
<dbReference type="GO" id="GO:0005525">
    <property type="term" value="F:GTP binding"/>
    <property type="evidence" value="ECO:0007669"/>
    <property type="project" value="UniProtKB-KW"/>
</dbReference>
<evidence type="ECO:0000313" key="2">
    <source>
        <dbReference type="EMBL" id="WVN85912.1"/>
    </source>
</evidence>
<dbReference type="Proteomes" id="UP000094043">
    <property type="component" value="Chromosome 1"/>
</dbReference>
<dbReference type="KEGG" id="cdep:91085279"/>
<dbReference type="OrthoDB" id="416553at2759"/>
<comment type="similarity">
    <text evidence="1">Belongs to the TRAFAC class TrmE-Era-EngA-EngB-Septin-like GTPase superfamily. Septin GTPase family.</text>
</comment>
<organism evidence="2 3">
    <name type="scientific">Cryptococcus depauperatus CBS 7841</name>
    <dbReference type="NCBI Taxonomy" id="1295531"/>
    <lineage>
        <taxon>Eukaryota</taxon>
        <taxon>Fungi</taxon>
        <taxon>Dikarya</taxon>
        <taxon>Basidiomycota</taxon>
        <taxon>Agaricomycotina</taxon>
        <taxon>Tremellomycetes</taxon>
        <taxon>Tremellales</taxon>
        <taxon>Cryptococcaceae</taxon>
        <taxon>Cryptococcus</taxon>
    </lineage>
</organism>
<dbReference type="EMBL" id="CP143784">
    <property type="protein sequence ID" value="WVN85912.1"/>
    <property type="molecule type" value="Genomic_DNA"/>
</dbReference>
<name>A0A1E3IMY4_9TREE</name>
<reference evidence="2" key="1">
    <citation type="submission" date="2016-06" db="EMBL/GenBank/DDBJ databases">
        <authorList>
            <person name="Cuomo C."/>
            <person name="Litvintseva A."/>
            <person name="Heitman J."/>
            <person name="Chen Y."/>
            <person name="Sun S."/>
            <person name="Springer D."/>
            <person name="Dromer F."/>
            <person name="Young S."/>
            <person name="Zeng Q."/>
            <person name="Chapman S."/>
            <person name="Gujja S."/>
            <person name="Saif S."/>
            <person name="Birren B."/>
        </authorList>
    </citation>
    <scope>NUCLEOTIDE SEQUENCE</scope>
    <source>
        <strain evidence="2">CBS 7841</strain>
    </source>
</reference>
<dbReference type="SUPFAM" id="SSF52540">
    <property type="entry name" value="P-loop containing nucleoside triphosphate hydrolases"/>
    <property type="match status" value="1"/>
</dbReference>
<dbReference type="GO" id="GO:0032156">
    <property type="term" value="C:septin cytoskeleton"/>
    <property type="evidence" value="ECO:0007669"/>
    <property type="project" value="UniProtKB-ARBA"/>
</dbReference>
<dbReference type="PANTHER" id="PTHR18884">
    <property type="entry name" value="SEPTIN"/>
    <property type="match status" value="1"/>
</dbReference>
<evidence type="ECO:0000256" key="1">
    <source>
        <dbReference type="RuleBase" id="RU004560"/>
    </source>
</evidence>
<dbReference type="AlphaFoldDB" id="A0A1E3IMY4"/>
<dbReference type="GO" id="GO:0005938">
    <property type="term" value="C:cell cortex"/>
    <property type="evidence" value="ECO:0007669"/>
    <property type="project" value="UniProtKB-ARBA"/>
</dbReference>
<dbReference type="VEuPathDB" id="FungiDB:L203_02472"/>
<reference evidence="2" key="2">
    <citation type="journal article" date="2022" name="Elife">
        <title>Obligate sexual reproduction of a homothallic fungus closely related to the Cryptococcus pathogenic species complex.</title>
        <authorList>
            <person name="Passer A.R."/>
            <person name="Clancey S.A."/>
            <person name="Shea T."/>
            <person name="David-Palma M."/>
            <person name="Averette A.F."/>
            <person name="Boekhout T."/>
            <person name="Porcel B.M."/>
            <person name="Nowrousian M."/>
            <person name="Cuomo C.A."/>
            <person name="Sun S."/>
            <person name="Heitman J."/>
            <person name="Coelho M.A."/>
        </authorList>
    </citation>
    <scope>NUCLEOTIDE SEQUENCE</scope>
    <source>
        <strain evidence="2">CBS 7841</strain>
    </source>
</reference>
<accession>A0A1E3IMY4</accession>
<dbReference type="FunFam" id="3.40.50.300:FF:000328">
    <property type="entry name" value="Septin spn3"/>
    <property type="match status" value="1"/>
</dbReference>
<dbReference type="PIRSF" id="PIRSF006698">
    <property type="entry name" value="Septin"/>
    <property type="match status" value="1"/>
</dbReference>